<dbReference type="AlphaFoldDB" id="A0A6G0SVI6"/>
<name>A0A6G0SVI6_APHGL</name>
<evidence type="ECO:0000313" key="2">
    <source>
        <dbReference type="Proteomes" id="UP000475862"/>
    </source>
</evidence>
<dbReference type="EMBL" id="VYZN01001262">
    <property type="protein sequence ID" value="KAE9522373.1"/>
    <property type="molecule type" value="Genomic_DNA"/>
</dbReference>
<gene>
    <name evidence="1" type="ORF">AGLY_017204</name>
</gene>
<accession>A0A6G0SVI6</accession>
<reference evidence="1 2" key="1">
    <citation type="submission" date="2019-08" db="EMBL/GenBank/DDBJ databases">
        <title>The genome of the soybean aphid Biotype 1, its phylome, world population structure and adaptation to the North American continent.</title>
        <authorList>
            <person name="Giordano R."/>
            <person name="Donthu R.K."/>
            <person name="Hernandez A.G."/>
            <person name="Wright C.L."/>
            <person name="Zimin A.V."/>
        </authorList>
    </citation>
    <scope>NUCLEOTIDE SEQUENCE [LARGE SCALE GENOMIC DNA]</scope>
    <source>
        <tissue evidence="1">Whole aphids</tissue>
    </source>
</reference>
<organism evidence="1 2">
    <name type="scientific">Aphis glycines</name>
    <name type="common">Soybean aphid</name>
    <dbReference type="NCBI Taxonomy" id="307491"/>
    <lineage>
        <taxon>Eukaryota</taxon>
        <taxon>Metazoa</taxon>
        <taxon>Ecdysozoa</taxon>
        <taxon>Arthropoda</taxon>
        <taxon>Hexapoda</taxon>
        <taxon>Insecta</taxon>
        <taxon>Pterygota</taxon>
        <taxon>Neoptera</taxon>
        <taxon>Paraneoptera</taxon>
        <taxon>Hemiptera</taxon>
        <taxon>Sternorrhyncha</taxon>
        <taxon>Aphidomorpha</taxon>
        <taxon>Aphidoidea</taxon>
        <taxon>Aphididae</taxon>
        <taxon>Aphidini</taxon>
        <taxon>Aphis</taxon>
        <taxon>Aphis</taxon>
    </lineage>
</organism>
<dbReference type="Proteomes" id="UP000475862">
    <property type="component" value="Unassembled WGS sequence"/>
</dbReference>
<protein>
    <submittedName>
        <fullName evidence="1">Uncharacterized protein</fullName>
    </submittedName>
</protein>
<sequence>MCVCRIRYTNQRFIRLGQVARARLLLCNANCDNTIGMAMAHGHLFHSRIYLRSEQFDTALLAKNAFFHILGHQLPNSIVINSNCYEACQNHENLRGKNSRATLPIARVPTFIQLKFSIFLRNINHKPPFSPITGNTDLDSNILTKRNMKKVRQSNHSKYSGKFKSVFKIEIEKSY</sequence>
<keyword evidence="2" id="KW-1185">Reference proteome</keyword>
<proteinExistence type="predicted"/>
<evidence type="ECO:0000313" key="1">
    <source>
        <dbReference type="EMBL" id="KAE9522373.1"/>
    </source>
</evidence>
<comment type="caution">
    <text evidence="1">The sequence shown here is derived from an EMBL/GenBank/DDBJ whole genome shotgun (WGS) entry which is preliminary data.</text>
</comment>